<dbReference type="AlphaFoldDB" id="A0A0F9PQU4"/>
<name>A0A0F9PQU4_9ZZZZ</name>
<protein>
    <submittedName>
        <fullName evidence="1">Uncharacterized protein</fullName>
    </submittedName>
</protein>
<proteinExistence type="predicted"/>
<comment type="caution">
    <text evidence="1">The sequence shown here is derived from an EMBL/GenBank/DDBJ whole genome shotgun (WGS) entry which is preliminary data.</text>
</comment>
<accession>A0A0F9PQU4</accession>
<evidence type="ECO:0000313" key="1">
    <source>
        <dbReference type="EMBL" id="KKN03426.1"/>
    </source>
</evidence>
<dbReference type="EMBL" id="LAZR01005034">
    <property type="protein sequence ID" value="KKN03426.1"/>
    <property type="molecule type" value="Genomic_DNA"/>
</dbReference>
<organism evidence="1">
    <name type="scientific">marine sediment metagenome</name>
    <dbReference type="NCBI Taxonomy" id="412755"/>
    <lineage>
        <taxon>unclassified sequences</taxon>
        <taxon>metagenomes</taxon>
        <taxon>ecological metagenomes</taxon>
    </lineage>
</organism>
<gene>
    <name evidence="1" type="ORF">LCGC14_1107770</name>
</gene>
<reference evidence="1" key="1">
    <citation type="journal article" date="2015" name="Nature">
        <title>Complex archaea that bridge the gap between prokaryotes and eukaryotes.</title>
        <authorList>
            <person name="Spang A."/>
            <person name="Saw J.H."/>
            <person name="Jorgensen S.L."/>
            <person name="Zaremba-Niedzwiedzka K."/>
            <person name="Martijn J."/>
            <person name="Lind A.E."/>
            <person name="van Eijk R."/>
            <person name="Schleper C."/>
            <person name="Guy L."/>
            <person name="Ettema T.J."/>
        </authorList>
    </citation>
    <scope>NUCLEOTIDE SEQUENCE</scope>
</reference>
<sequence>MPSLELEYMHTVELLARMAYWSNNNACGSDVSEECSSCYHYDFCTEQERADNMWGKLRKE</sequence>